<protein>
    <submittedName>
        <fullName evidence="2">Uncharacterized protein</fullName>
    </submittedName>
</protein>
<dbReference type="InParanoid" id="A0A078A1Y3"/>
<evidence type="ECO:0000313" key="2">
    <source>
        <dbReference type="EMBL" id="CDW74799.1"/>
    </source>
</evidence>
<reference evidence="2 3" key="1">
    <citation type="submission" date="2014-06" db="EMBL/GenBank/DDBJ databases">
        <authorList>
            <person name="Swart Estienne"/>
        </authorList>
    </citation>
    <scope>NUCLEOTIDE SEQUENCE [LARGE SCALE GENOMIC DNA]</scope>
    <source>
        <strain evidence="2 3">130c</strain>
    </source>
</reference>
<accession>A0A078A1Y3</accession>
<gene>
    <name evidence="2" type="primary">Contig2693.g2898</name>
    <name evidence="2" type="ORF">STYLEM_3782</name>
</gene>
<sequence length="434" mass="49223">MTNNTGGNGSTNNTQNLNSTQNDTNSDEGSNNNQNINNTDNSSNHSAVVNNTNTSSQNNSQENNTNQIGQESYIIYLCPGMIVPNLESGPFFITELLNIINLSAGSNNTYKFPEVCNYKNTSLYNLKIDLLFQESLPGYINYNNTHLDLTPPFGINGQSYLIVTLSSEFDDFIVFNQYMIELNITSRPHDNKAILEPSINQTDYKRFDENFSMTITEISTDSYATIEFSKPIVVPKNFNKLLKQSLSISFGSDFESYNVLDSFDVQSFDGKILKIKLNFIDQYSISSGFDSDKLIIQITNNKLFMAKDTNLPILSNFQSQRVIPQQTNEDQDEIDNQKQTNQIITDILSASIYSGIIIGTFSGTSLQMLWGFINTLQLITHTPLFQIHYTLNILLFLQAVFDVVNLDPYKIEEQIKWLFNLKPSEEYEPYNDLL</sequence>
<keyword evidence="3" id="KW-1185">Reference proteome</keyword>
<dbReference type="Proteomes" id="UP000039865">
    <property type="component" value="Unassembled WGS sequence"/>
</dbReference>
<dbReference type="EMBL" id="CCKQ01003673">
    <property type="protein sequence ID" value="CDW74799.1"/>
    <property type="molecule type" value="Genomic_DNA"/>
</dbReference>
<proteinExistence type="predicted"/>
<name>A0A078A1Y3_STYLE</name>
<evidence type="ECO:0000256" key="1">
    <source>
        <dbReference type="SAM" id="MobiDB-lite"/>
    </source>
</evidence>
<dbReference type="AlphaFoldDB" id="A0A078A1Y3"/>
<evidence type="ECO:0000313" key="3">
    <source>
        <dbReference type="Proteomes" id="UP000039865"/>
    </source>
</evidence>
<organism evidence="2 3">
    <name type="scientific">Stylonychia lemnae</name>
    <name type="common">Ciliate</name>
    <dbReference type="NCBI Taxonomy" id="5949"/>
    <lineage>
        <taxon>Eukaryota</taxon>
        <taxon>Sar</taxon>
        <taxon>Alveolata</taxon>
        <taxon>Ciliophora</taxon>
        <taxon>Intramacronucleata</taxon>
        <taxon>Spirotrichea</taxon>
        <taxon>Stichotrichia</taxon>
        <taxon>Sporadotrichida</taxon>
        <taxon>Oxytrichidae</taxon>
        <taxon>Stylonychinae</taxon>
        <taxon>Stylonychia</taxon>
    </lineage>
</organism>
<feature type="region of interest" description="Disordered" evidence="1">
    <location>
        <begin position="1"/>
        <end position="64"/>
    </location>
</feature>